<keyword evidence="4 6" id="KW-0694">RNA-binding</keyword>
<keyword evidence="6" id="KW-0963">Cytoplasm</keyword>
<accession>A0AAV7YEL2</accession>
<comment type="similarity">
    <text evidence="2 6">Belongs to the C1D family.</text>
</comment>
<dbReference type="Proteomes" id="UP001150062">
    <property type="component" value="Unassembled WGS sequence"/>
</dbReference>
<dbReference type="GO" id="GO:0000460">
    <property type="term" value="P:maturation of 5.8S rRNA"/>
    <property type="evidence" value="ECO:0007669"/>
    <property type="project" value="TreeGrafter"/>
</dbReference>
<dbReference type="Proteomes" id="UP001146793">
    <property type="component" value="Unassembled WGS sequence"/>
</dbReference>
<dbReference type="Pfam" id="PF04000">
    <property type="entry name" value="Sas10_Utp3"/>
    <property type="match status" value="1"/>
</dbReference>
<evidence type="ECO:0000256" key="5">
    <source>
        <dbReference type="ARBA" id="ARBA00023242"/>
    </source>
</evidence>
<protein>
    <recommendedName>
        <fullName evidence="6">Nuclear nucleic acid-binding protein C1D</fullName>
    </recommendedName>
</protein>
<comment type="subcellular location">
    <subcellularLocation>
        <location evidence="6">Cytoplasm</location>
    </subcellularLocation>
    <subcellularLocation>
        <location evidence="6">Nucleus</location>
        <location evidence="6">Nucleolus</location>
    </subcellularLocation>
    <subcellularLocation>
        <location evidence="1 6">Nucleus</location>
    </subcellularLocation>
</comment>
<proteinExistence type="inferred from homology"/>
<evidence type="ECO:0000313" key="8">
    <source>
        <dbReference type="EMBL" id="KAJ3425919.1"/>
    </source>
</evidence>
<gene>
    <name evidence="8" type="ORF">M0812_28365</name>
    <name evidence="9" type="ORF">M0813_07848</name>
</gene>
<organism evidence="8 10">
    <name type="scientific">Anaeramoeba flamelloides</name>
    <dbReference type="NCBI Taxonomy" id="1746091"/>
    <lineage>
        <taxon>Eukaryota</taxon>
        <taxon>Metamonada</taxon>
        <taxon>Anaeramoebidae</taxon>
        <taxon>Anaeramoeba</taxon>
    </lineage>
</organism>
<dbReference type="GO" id="GO:0005730">
    <property type="term" value="C:nucleolus"/>
    <property type="evidence" value="ECO:0007669"/>
    <property type="project" value="UniProtKB-SubCell"/>
</dbReference>
<evidence type="ECO:0000256" key="4">
    <source>
        <dbReference type="ARBA" id="ARBA00022884"/>
    </source>
</evidence>
<evidence type="ECO:0000313" key="9">
    <source>
        <dbReference type="EMBL" id="KAJ6229416.1"/>
    </source>
</evidence>
<comment type="function">
    <text evidence="6">Plays a role in the recruitment of the exosome to pre-rRNA to mediate the 3'-5' end processing of the 5.8S rRNA.</text>
</comment>
<feature type="compositionally biased region" description="Low complexity" evidence="7">
    <location>
        <begin position="103"/>
        <end position="117"/>
    </location>
</feature>
<dbReference type="EMBL" id="JAOAOG010000321">
    <property type="protein sequence ID" value="KAJ6229416.1"/>
    <property type="molecule type" value="Genomic_DNA"/>
</dbReference>
<keyword evidence="5 6" id="KW-0539">Nucleus</keyword>
<dbReference type="PANTHER" id="PTHR15341">
    <property type="entry name" value="SUN-COR STEROID HORMONE RECEPTOR CO-REPRESSOR"/>
    <property type="match status" value="1"/>
</dbReference>
<keyword evidence="3 6" id="KW-0698">rRNA processing</keyword>
<evidence type="ECO:0000256" key="3">
    <source>
        <dbReference type="ARBA" id="ARBA00022552"/>
    </source>
</evidence>
<evidence type="ECO:0000256" key="1">
    <source>
        <dbReference type="ARBA" id="ARBA00004123"/>
    </source>
</evidence>
<dbReference type="GO" id="GO:0003677">
    <property type="term" value="F:DNA binding"/>
    <property type="evidence" value="ECO:0007669"/>
    <property type="project" value="UniProtKB-KW"/>
</dbReference>
<keyword evidence="11" id="KW-1185">Reference proteome</keyword>
<evidence type="ECO:0000313" key="10">
    <source>
        <dbReference type="Proteomes" id="UP001146793"/>
    </source>
</evidence>
<dbReference type="InterPro" id="IPR007146">
    <property type="entry name" value="Sas10/Utp3/C1D"/>
</dbReference>
<reference evidence="8" key="2">
    <citation type="submission" date="2022-08" db="EMBL/GenBank/DDBJ databases">
        <title>Novel sulphate-reducing endosymbionts in the free-living metamonad Anaeramoeba.</title>
        <authorList>
            <person name="Jerlstrom-Hultqvist J."/>
            <person name="Cepicka I."/>
            <person name="Gallot-Lavallee L."/>
            <person name="Salas-Leiva D."/>
            <person name="Curtis B.A."/>
            <person name="Zahonova K."/>
            <person name="Pipaliya S."/>
            <person name="Dacks J."/>
            <person name="Roger A.J."/>
        </authorList>
    </citation>
    <scope>NUCLEOTIDE SEQUENCE</scope>
    <source>
        <strain evidence="8">Busselton2</strain>
    </source>
</reference>
<sequence length="138" mass="15979">MSQDLESLPKELLDNINNFDQSLTKCENTLEQMLKHSLPEITENLEPLEQAKLNMSIAYTINSLYFMYLKTQGIDPKNHPVKKELERVKLYIKKIKDITELQKSGLSSQNSSSQPISKEQKGNKKGTNEKKRKKKKKK</sequence>
<reference evidence="9" key="1">
    <citation type="submission" date="2022-08" db="EMBL/GenBank/DDBJ databases">
        <title>Novel sulfate-reducing endosymbionts in the free-living metamonad Anaeramoeba.</title>
        <authorList>
            <person name="Jerlstrom-Hultqvist J."/>
            <person name="Cepicka I."/>
            <person name="Gallot-Lavallee L."/>
            <person name="Salas-Leiva D."/>
            <person name="Curtis B.A."/>
            <person name="Zahonova K."/>
            <person name="Pipaliya S."/>
            <person name="Dacks J."/>
            <person name="Roger A.J."/>
        </authorList>
    </citation>
    <scope>NUCLEOTIDE SEQUENCE</scope>
    <source>
        <strain evidence="9">Schooner1</strain>
    </source>
</reference>
<name>A0AAV7YEL2_9EUKA</name>
<comment type="subunit">
    <text evidence="6">Monomer and homodimer.</text>
</comment>
<dbReference type="PANTHER" id="PTHR15341:SF3">
    <property type="entry name" value="NUCLEAR NUCLEIC ACID-BINDING PROTEIN C1D"/>
    <property type="match status" value="1"/>
</dbReference>
<keyword evidence="8" id="KW-0675">Receptor</keyword>
<evidence type="ECO:0000256" key="7">
    <source>
        <dbReference type="SAM" id="MobiDB-lite"/>
    </source>
</evidence>
<comment type="caution">
    <text evidence="8">The sequence shown here is derived from an EMBL/GenBank/DDBJ whole genome shotgun (WGS) entry which is preliminary data.</text>
</comment>
<feature type="compositionally biased region" description="Basic and acidic residues" evidence="7">
    <location>
        <begin position="118"/>
        <end position="129"/>
    </location>
</feature>
<dbReference type="EMBL" id="JANTQA010000070">
    <property type="protein sequence ID" value="KAJ3425919.1"/>
    <property type="molecule type" value="Genomic_DNA"/>
</dbReference>
<dbReference type="GO" id="GO:0005737">
    <property type="term" value="C:cytoplasm"/>
    <property type="evidence" value="ECO:0007669"/>
    <property type="project" value="UniProtKB-SubCell"/>
</dbReference>
<dbReference type="GO" id="GO:0000178">
    <property type="term" value="C:exosome (RNase complex)"/>
    <property type="evidence" value="ECO:0007669"/>
    <property type="project" value="TreeGrafter"/>
</dbReference>
<keyword evidence="6" id="KW-0238">DNA-binding</keyword>
<feature type="region of interest" description="Disordered" evidence="7">
    <location>
        <begin position="103"/>
        <end position="138"/>
    </location>
</feature>
<dbReference type="InterPro" id="IPR011082">
    <property type="entry name" value="Exosome-assoc_fac/DNA_repair"/>
</dbReference>
<dbReference type="GO" id="GO:0003723">
    <property type="term" value="F:RNA binding"/>
    <property type="evidence" value="ECO:0007669"/>
    <property type="project" value="UniProtKB-UniRule"/>
</dbReference>
<evidence type="ECO:0000313" key="11">
    <source>
        <dbReference type="Proteomes" id="UP001150062"/>
    </source>
</evidence>
<dbReference type="GO" id="GO:0010468">
    <property type="term" value="P:regulation of gene expression"/>
    <property type="evidence" value="ECO:0007669"/>
    <property type="project" value="TreeGrafter"/>
</dbReference>
<evidence type="ECO:0000256" key="2">
    <source>
        <dbReference type="ARBA" id="ARBA00009154"/>
    </source>
</evidence>
<dbReference type="AlphaFoldDB" id="A0AAV7YEL2"/>
<evidence type="ECO:0000256" key="6">
    <source>
        <dbReference type="RuleBase" id="RU368003"/>
    </source>
</evidence>